<sequence>MGIFDIFKKKRKYKQKKSDSRNLLSVNDAQAIDPIKNFFVHSDIKGLLWIENGPQKNFISISSAEKIYEIDGVKLFIQVNKEEPSLINMNLDIKESIEKEVPIPGYYPSYRTLSSEQRYKYWQSLSNPYQASIDISYIFILYYGLERHLFLNNNFEMAFKVIIKLREIHQNKSFLTYSGNAIALSCLLHQKADMMNIFIESLNTDYKRNFSEHLYLLALHSFDRPLLSEDIMRLSKVFGFRNDNYIKSYPDIFKRTLEELIVKKHSKNHLILKELVPHIGELDQTDLSLFANISLSEEKLSIANLISSPSLNKEIYNFLSDAHESVKKQLANMRKTNMMPKKHEKKKPIKELKFDFNEEQRLIKELKGNYSDPVSKHFTYIYLQDFYYKYRILDEKYLHECIKYCYEDLEILEDLNTAFVNEEMKRTKHLSSFRTKKDIDNDLERIKAEKFQGRIPAFNRLAIIYEKKKQFPYAIDISKKAINYYKARNIDTSDFEKRIERLNKKLKV</sequence>
<protein>
    <recommendedName>
        <fullName evidence="1">TerB N-terminal domain-containing protein</fullName>
    </recommendedName>
</protein>
<dbReference type="Pfam" id="PF13208">
    <property type="entry name" value="TerB_N"/>
    <property type="match status" value="1"/>
</dbReference>
<organism evidence="2 3">
    <name type="scientific">Shouchella lehensis</name>
    <dbReference type="NCBI Taxonomy" id="300825"/>
    <lineage>
        <taxon>Bacteria</taxon>
        <taxon>Bacillati</taxon>
        <taxon>Bacillota</taxon>
        <taxon>Bacilli</taxon>
        <taxon>Bacillales</taxon>
        <taxon>Bacillaceae</taxon>
        <taxon>Shouchella</taxon>
    </lineage>
</organism>
<reference evidence="2 3" key="1">
    <citation type="submission" date="2019-03" db="EMBL/GenBank/DDBJ databases">
        <authorList>
            <person name="Liu G."/>
        </authorList>
    </citation>
    <scope>NUCLEOTIDE SEQUENCE [LARGE SCALE GENOMIC DNA]</scope>
    <source>
        <strain evidence="2 3">DSM 19099</strain>
    </source>
</reference>
<dbReference type="RefSeq" id="WP_134258744.1">
    <property type="nucleotide sequence ID" value="NZ_LDIM01000006.1"/>
</dbReference>
<gene>
    <name evidence="2" type="ORF">E2L03_06500</name>
</gene>
<name>A0A4Y7WKW5_9BACI</name>
<dbReference type="Proteomes" id="UP000298210">
    <property type="component" value="Unassembled WGS sequence"/>
</dbReference>
<dbReference type="AlphaFoldDB" id="A0A4Y7WKW5"/>
<dbReference type="InterPro" id="IPR025266">
    <property type="entry name" value="TerB_N"/>
</dbReference>
<dbReference type="EMBL" id="SNUX01000002">
    <property type="protein sequence ID" value="TES49130.1"/>
    <property type="molecule type" value="Genomic_DNA"/>
</dbReference>
<evidence type="ECO:0000313" key="3">
    <source>
        <dbReference type="Proteomes" id="UP000298210"/>
    </source>
</evidence>
<accession>A0A4Y7WKW5</accession>
<comment type="caution">
    <text evidence="2">The sequence shown here is derived from an EMBL/GenBank/DDBJ whole genome shotgun (WGS) entry which is preliminary data.</text>
</comment>
<evidence type="ECO:0000259" key="1">
    <source>
        <dbReference type="Pfam" id="PF13208"/>
    </source>
</evidence>
<proteinExistence type="predicted"/>
<evidence type="ECO:0000313" key="2">
    <source>
        <dbReference type="EMBL" id="TES49130.1"/>
    </source>
</evidence>
<feature type="domain" description="TerB N-terminal" evidence="1">
    <location>
        <begin position="81"/>
        <end position="156"/>
    </location>
</feature>